<keyword evidence="3 6" id="KW-0067">ATP-binding</keyword>
<keyword evidence="2" id="KW-0547">Nucleotide-binding</keyword>
<evidence type="ECO:0000256" key="1">
    <source>
        <dbReference type="ARBA" id="ARBA00022737"/>
    </source>
</evidence>
<dbReference type="AlphaFoldDB" id="A0A1N6Q0Z6"/>
<evidence type="ECO:0000256" key="4">
    <source>
        <dbReference type="SAM" id="Coils"/>
    </source>
</evidence>
<dbReference type="InterPro" id="IPR003593">
    <property type="entry name" value="AAA+_ATPase"/>
</dbReference>
<gene>
    <name evidence="6" type="ORF">SAMN05518682_1253</name>
</gene>
<keyword evidence="1" id="KW-0677">Repeat</keyword>
<dbReference type="PROSITE" id="PS50893">
    <property type="entry name" value="ABC_TRANSPORTER_2"/>
    <property type="match status" value="2"/>
</dbReference>
<dbReference type="PANTHER" id="PTHR19211:SF14">
    <property type="entry name" value="ATP-BINDING CASSETTE SUB-FAMILY F MEMBER 1"/>
    <property type="match status" value="1"/>
</dbReference>
<dbReference type="InterPro" id="IPR003439">
    <property type="entry name" value="ABC_transporter-like_ATP-bd"/>
</dbReference>
<dbReference type="InterPro" id="IPR017871">
    <property type="entry name" value="ABC_transporter-like_CS"/>
</dbReference>
<feature type="coiled-coil region" evidence="4">
    <location>
        <begin position="269"/>
        <end position="296"/>
    </location>
</feature>
<protein>
    <submittedName>
        <fullName evidence="6">Macrolide transport system ATP-binding/permease protein</fullName>
    </submittedName>
</protein>
<dbReference type="FunFam" id="3.40.50.300:FF:000011">
    <property type="entry name" value="Putative ABC transporter ATP-binding component"/>
    <property type="match status" value="1"/>
</dbReference>
<reference evidence="7" key="1">
    <citation type="submission" date="2017-01" db="EMBL/GenBank/DDBJ databases">
        <authorList>
            <person name="Varghese N."/>
            <person name="Submissions S."/>
        </authorList>
    </citation>
    <scope>NUCLEOTIDE SEQUENCE [LARGE SCALE GENOMIC DNA]</scope>
    <source>
        <strain evidence="7">3bp</strain>
    </source>
</reference>
<sequence length="579" mass="61293">MARPTPVLRASDVRVSFAGRAVLRGVDLAVDPGHRTGLVGENGVGKSTLLRVLAGTLAPDDGTVSRPADLGFLHQEFPYPPTTSVRAVVDDALARVRGIERELEEAALALAGDPGGEPVPGAEEAYARALARAELADVWDADARAARTLAGLGLDVDGVVGREVGSLSGGQRTRLGLAALLVRQPGAMLLDEPTNHLDDDAAEFLAAALRALPGAVVLASHDRVFLDEVCTEILDLDPVAEPLRGAGGGDAARGGGAGTLYGGTYGDYLEAKRVERERWEQRFEAEQAELAELRRGVAVTARDVAKNRERGNQAKILYDFKGERVQGQIARRVRNAQQRLDVLERDQVRKPPPPLRFAPPSGGTRLAPGGGDVVAWARGVVVHRPGRGGPGAAPGERPDRLDMAASGVPSIEVARGSRLLVTGANGAGKSTLLHVLAGDLVPDAGTVGRARGVRVGLLEQDVHLHDDDRTPRELLALAQGVDPADARDAAVDAHGLLAPRDLGRRLAELSVGQRRRVVLAMLVTQAPDVLLLDEPTNHVSLTLAGELMEAVEEWPGAVVVASHDRWLRRRWQGDAVHLA</sequence>
<feature type="domain" description="ABC transporter" evidence="5">
    <location>
        <begin position="8"/>
        <end position="273"/>
    </location>
</feature>
<proteinExistence type="predicted"/>
<dbReference type="SMART" id="SM00382">
    <property type="entry name" value="AAA"/>
    <property type="match status" value="2"/>
</dbReference>
<dbReference type="InterPro" id="IPR027417">
    <property type="entry name" value="P-loop_NTPase"/>
</dbReference>
<evidence type="ECO:0000259" key="5">
    <source>
        <dbReference type="PROSITE" id="PS50893"/>
    </source>
</evidence>
<feature type="domain" description="ABC transporter" evidence="5">
    <location>
        <begin position="377"/>
        <end position="579"/>
    </location>
</feature>
<dbReference type="RefSeq" id="WP_076404300.1">
    <property type="nucleotide sequence ID" value="NZ_FTMI01000002.1"/>
</dbReference>
<dbReference type="Pfam" id="PF00005">
    <property type="entry name" value="ABC_tran"/>
    <property type="match status" value="2"/>
</dbReference>
<dbReference type="Proteomes" id="UP000186235">
    <property type="component" value="Unassembled WGS sequence"/>
</dbReference>
<organism evidence="6 7">
    <name type="scientific">Cellulosimicrobium aquatile</name>
    <dbReference type="NCBI Taxonomy" id="1612203"/>
    <lineage>
        <taxon>Bacteria</taxon>
        <taxon>Bacillati</taxon>
        <taxon>Actinomycetota</taxon>
        <taxon>Actinomycetes</taxon>
        <taxon>Micrococcales</taxon>
        <taxon>Promicromonosporaceae</taxon>
        <taxon>Cellulosimicrobium</taxon>
    </lineage>
</organism>
<dbReference type="Gene3D" id="3.40.50.300">
    <property type="entry name" value="P-loop containing nucleotide triphosphate hydrolases"/>
    <property type="match status" value="2"/>
</dbReference>
<evidence type="ECO:0000313" key="6">
    <source>
        <dbReference type="EMBL" id="SIQ10251.1"/>
    </source>
</evidence>
<evidence type="ECO:0000313" key="7">
    <source>
        <dbReference type="Proteomes" id="UP000186235"/>
    </source>
</evidence>
<name>A0A1N6Q0Z6_9MICO</name>
<dbReference type="EMBL" id="FTMI01000002">
    <property type="protein sequence ID" value="SIQ10251.1"/>
    <property type="molecule type" value="Genomic_DNA"/>
</dbReference>
<evidence type="ECO:0000256" key="3">
    <source>
        <dbReference type="ARBA" id="ARBA00022840"/>
    </source>
</evidence>
<dbReference type="GO" id="GO:0016887">
    <property type="term" value="F:ATP hydrolysis activity"/>
    <property type="evidence" value="ECO:0007669"/>
    <property type="project" value="InterPro"/>
</dbReference>
<keyword evidence="7" id="KW-1185">Reference proteome</keyword>
<evidence type="ECO:0000256" key="2">
    <source>
        <dbReference type="ARBA" id="ARBA00022741"/>
    </source>
</evidence>
<dbReference type="GO" id="GO:0005524">
    <property type="term" value="F:ATP binding"/>
    <property type="evidence" value="ECO:0007669"/>
    <property type="project" value="UniProtKB-KW"/>
</dbReference>
<dbReference type="InterPro" id="IPR050611">
    <property type="entry name" value="ABCF"/>
</dbReference>
<dbReference type="PANTHER" id="PTHR19211">
    <property type="entry name" value="ATP-BINDING TRANSPORT PROTEIN-RELATED"/>
    <property type="match status" value="1"/>
</dbReference>
<accession>A0A1N6Q0Z6</accession>
<dbReference type="SUPFAM" id="SSF52540">
    <property type="entry name" value="P-loop containing nucleoside triphosphate hydrolases"/>
    <property type="match status" value="2"/>
</dbReference>
<dbReference type="PROSITE" id="PS00211">
    <property type="entry name" value="ABC_TRANSPORTER_1"/>
    <property type="match status" value="2"/>
</dbReference>
<dbReference type="CDD" id="cd03221">
    <property type="entry name" value="ABCF_EF-3"/>
    <property type="match status" value="1"/>
</dbReference>
<keyword evidence="4" id="KW-0175">Coiled coil</keyword>